<dbReference type="InterPro" id="IPR012312">
    <property type="entry name" value="Hemerythrin-like"/>
</dbReference>
<dbReference type="EMBL" id="CP000533">
    <property type="protein sequence ID" value="ABM40049.1"/>
    <property type="molecule type" value="Genomic_DNA"/>
</dbReference>
<dbReference type="Gene3D" id="1.20.120.50">
    <property type="entry name" value="Hemerythrin-like"/>
    <property type="match status" value="1"/>
</dbReference>
<comment type="similarity">
    <text evidence="1">Belongs to the hemerythrin family.</text>
</comment>
<name>A1VWM1_POLNA</name>
<evidence type="ECO:0000313" key="6">
    <source>
        <dbReference type="Proteomes" id="UP000000644"/>
    </source>
</evidence>
<dbReference type="KEGG" id="pna:Pnap_4628"/>
<dbReference type="RefSeq" id="WP_011798420.1">
    <property type="nucleotide sequence ID" value="NC_008760.1"/>
</dbReference>
<sequence>MMKSSAAVAYFWEDKLLIGHEQMDDEHQAFAHIIQALLKAPDNAIASCLADVIAHATQHFAQEDEWMCNLDFPARQCHMDEHAAVLRSAAGVKLRVHAGDHQAARLFSQELAAWLPPHVQHLDSALAAWICKLAWNAKPLVFHRQSRTRAATAIA</sequence>
<proteinExistence type="inferred from homology"/>
<dbReference type="InterPro" id="IPR050669">
    <property type="entry name" value="Hemerythrin"/>
</dbReference>
<keyword evidence="5" id="KW-0614">Plasmid</keyword>
<organism evidence="5 6">
    <name type="scientific">Polaromonas naphthalenivorans (strain CJ2)</name>
    <dbReference type="NCBI Taxonomy" id="365044"/>
    <lineage>
        <taxon>Bacteria</taxon>
        <taxon>Pseudomonadati</taxon>
        <taxon>Pseudomonadota</taxon>
        <taxon>Betaproteobacteria</taxon>
        <taxon>Burkholderiales</taxon>
        <taxon>Comamonadaceae</taxon>
        <taxon>Polaromonas</taxon>
    </lineage>
</organism>
<evidence type="ECO:0000256" key="1">
    <source>
        <dbReference type="ARBA" id="ARBA00010587"/>
    </source>
</evidence>
<dbReference type="InterPro" id="IPR035938">
    <property type="entry name" value="Hemerythrin-like_sf"/>
</dbReference>
<dbReference type="NCBIfam" id="TIGR02481">
    <property type="entry name" value="hemeryth_dom"/>
    <property type="match status" value="1"/>
</dbReference>
<gene>
    <name evidence="5" type="ordered locus">Pnap_4628</name>
</gene>
<dbReference type="Pfam" id="PF01814">
    <property type="entry name" value="Hemerythrin"/>
    <property type="match status" value="1"/>
</dbReference>
<reference evidence="6" key="1">
    <citation type="journal article" date="2009" name="Environ. Microbiol.">
        <title>The genome of Polaromonas naphthalenivorans strain CJ2, isolated from coal tar-contaminated sediment, reveals physiological and metabolic versatility and evolution through extensive horizontal gene transfer.</title>
        <authorList>
            <person name="Yagi J.M."/>
            <person name="Sims D."/>
            <person name="Brettin T."/>
            <person name="Bruce D."/>
            <person name="Madsen E.L."/>
        </authorList>
    </citation>
    <scope>NUCLEOTIDE SEQUENCE [LARGE SCALE GENOMIC DNA]</scope>
    <source>
        <strain evidence="6">CJ2</strain>
        <plasmid evidence="6">Plasmid pPNAP04</plasmid>
    </source>
</reference>
<keyword evidence="6" id="KW-1185">Reference proteome</keyword>
<dbReference type="PANTHER" id="PTHR37164">
    <property type="entry name" value="BACTERIOHEMERYTHRIN"/>
    <property type="match status" value="1"/>
</dbReference>
<evidence type="ECO:0000256" key="3">
    <source>
        <dbReference type="ARBA" id="ARBA00023004"/>
    </source>
</evidence>
<dbReference type="PANTHER" id="PTHR37164:SF1">
    <property type="entry name" value="BACTERIOHEMERYTHRIN"/>
    <property type="match status" value="1"/>
</dbReference>
<accession>A1VWM1</accession>
<dbReference type="CDD" id="cd12107">
    <property type="entry name" value="Hemerythrin"/>
    <property type="match status" value="1"/>
</dbReference>
<dbReference type="SUPFAM" id="SSF47188">
    <property type="entry name" value="Hemerythrin-like"/>
    <property type="match status" value="1"/>
</dbReference>
<protein>
    <submittedName>
        <fullName evidence="5">Hemerythrin-like metal-binding protein</fullName>
    </submittedName>
</protein>
<evidence type="ECO:0000313" key="5">
    <source>
        <dbReference type="EMBL" id="ABM40049.1"/>
    </source>
</evidence>
<feature type="domain" description="Hemerythrin-like" evidence="4">
    <location>
        <begin position="20"/>
        <end position="129"/>
    </location>
</feature>
<keyword evidence="3" id="KW-0408">Iron</keyword>
<dbReference type="AlphaFoldDB" id="A1VWM1"/>
<evidence type="ECO:0000256" key="2">
    <source>
        <dbReference type="ARBA" id="ARBA00022723"/>
    </source>
</evidence>
<dbReference type="InterPro" id="IPR012827">
    <property type="entry name" value="Hemerythrin_metal-bd"/>
</dbReference>
<dbReference type="Proteomes" id="UP000000644">
    <property type="component" value="Plasmid pPNAP04"/>
</dbReference>
<geneLocation type="plasmid" evidence="5 6">
    <name>pPNAP04</name>
</geneLocation>
<keyword evidence="2" id="KW-0479">Metal-binding</keyword>
<dbReference type="GO" id="GO:0046872">
    <property type="term" value="F:metal ion binding"/>
    <property type="evidence" value="ECO:0007669"/>
    <property type="project" value="UniProtKB-KW"/>
</dbReference>
<evidence type="ECO:0000259" key="4">
    <source>
        <dbReference type="Pfam" id="PF01814"/>
    </source>
</evidence>
<dbReference type="HOGENOM" id="CLU_086902_1_1_4"/>